<feature type="compositionally biased region" description="Low complexity" evidence="10">
    <location>
        <begin position="488"/>
        <end position="500"/>
    </location>
</feature>
<feature type="compositionally biased region" description="Acidic residues" evidence="10">
    <location>
        <begin position="389"/>
        <end position="401"/>
    </location>
</feature>
<feature type="region of interest" description="Disordered" evidence="10">
    <location>
        <begin position="788"/>
        <end position="820"/>
    </location>
</feature>
<evidence type="ECO:0000256" key="1">
    <source>
        <dbReference type="ARBA" id="ARBA00004245"/>
    </source>
</evidence>
<dbReference type="Pfam" id="PF00595">
    <property type="entry name" value="PDZ"/>
    <property type="match status" value="1"/>
</dbReference>
<dbReference type="GO" id="GO:0015629">
    <property type="term" value="C:actin cytoskeleton"/>
    <property type="evidence" value="ECO:0007669"/>
    <property type="project" value="TreeGrafter"/>
</dbReference>
<protein>
    <recommendedName>
        <fullName evidence="9">Synaptopodin 2-like protein</fullName>
    </recommendedName>
</protein>
<comment type="similarity">
    <text evidence="7">Belongs to the synaptopodin family.</text>
</comment>
<dbReference type="CDD" id="cd10820">
    <property type="entry name" value="PDZ_SYNPO2-like"/>
    <property type="match status" value="1"/>
</dbReference>
<feature type="compositionally biased region" description="Basic and acidic residues" evidence="10">
    <location>
        <begin position="467"/>
        <end position="480"/>
    </location>
</feature>
<evidence type="ECO:0000256" key="10">
    <source>
        <dbReference type="SAM" id="MobiDB-lite"/>
    </source>
</evidence>
<feature type="compositionally biased region" description="Polar residues" evidence="10">
    <location>
        <begin position="131"/>
        <end position="143"/>
    </location>
</feature>
<feature type="region of interest" description="Disordered" evidence="10">
    <location>
        <begin position="241"/>
        <end position="282"/>
    </location>
</feature>
<comment type="subcellular location">
    <subcellularLocation>
        <location evidence="1">Cytoplasm</location>
        <location evidence="1">Cytoskeleton</location>
    </subcellularLocation>
</comment>
<dbReference type="PANTHER" id="PTHR24217">
    <property type="entry name" value="PUTATIVE-RELATED"/>
    <property type="match status" value="1"/>
</dbReference>
<accession>A0A9Q0ES53</accession>
<dbReference type="GO" id="GO:0032233">
    <property type="term" value="P:positive regulation of actin filament bundle assembly"/>
    <property type="evidence" value="ECO:0007669"/>
    <property type="project" value="TreeGrafter"/>
</dbReference>
<dbReference type="FunFam" id="2.30.42.10:FF:000137">
    <property type="entry name" value="Synaptopodin 2-like a"/>
    <property type="match status" value="1"/>
</dbReference>
<evidence type="ECO:0000256" key="9">
    <source>
        <dbReference type="ARBA" id="ARBA00069693"/>
    </source>
</evidence>
<dbReference type="Gene3D" id="2.30.42.10">
    <property type="match status" value="1"/>
</dbReference>
<feature type="domain" description="PDZ" evidence="11">
    <location>
        <begin position="5"/>
        <end position="87"/>
    </location>
</feature>
<evidence type="ECO:0000256" key="6">
    <source>
        <dbReference type="ARBA" id="ARBA00023212"/>
    </source>
</evidence>
<comment type="function">
    <text evidence="8">Actin-associated protein that may play a role in modulating actin-based shape.</text>
</comment>
<reference evidence="12" key="1">
    <citation type="submission" date="2022-07" db="EMBL/GenBank/DDBJ databases">
        <title>Chromosome-level genome of Muraenolepis orangiensis.</title>
        <authorList>
            <person name="Kim J."/>
        </authorList>
    </citation>
    <scope>NUCLEOTIDE SEQUENCE</scope>
    <source>
        <strain evidence="12">KU_S4_2022</strain>
        <tissue evidence="12">Muscle</tissue>
    </source>
</reference>
<evidence type="ECO:0000259" key="11">
    <source>
        <dbReference type="PROSITE" id="PS50106"/>
    </source>
</evidence>
<proteinExistence type="inferred from homology"/>
<evidence type="ECO:0000313" key="12">
    <source>
        <dbReference type="EMBL" id="KAJ3610921.1"/>
    </source>
</evidence>
<feature type="region of interest" description="Disordered" evidence="10">
    <location>
        <begin position="959"/>
        <end position="978"/>
    </location>
</feature>
<evidence type="ECO:0000256" key="7">
    <source>
        <dbReference type="ARBA" id="ARBA00038161"/>
    </source>
</evidence>
<dbReference type="GO" id="GO:0005634">
    <property type="term" value="C:nucleus"/>
    <property type="evidence" value="ECO:0007669"/>
    <property type="project" value="TreeGrafter"/>
</dbReference>
<evidence type="ECO:0000256" key="3">
    <source>
        <dbReference type="ARBA" id="ARBA00022490"/>
    </source>
</evidence>
<dbReference type="PROSITE" id="PS50106">
    <property type="entry name" value="PDZ"/>
    <property type="match status" value="1"/>
</dbReference>
<dbReference type="InterPro" id="IPR051976">
    <property type="entry name" value="Synaptopodin_domain"/>
</dbReference>
<dbReference type="InterPro" id="IPR001478">
    <property type="entry name" value="PDZ"/>
</dbReference>
<keyword evidence="2" id="KW-0488">Methylation</keyword>
<keyword evidence="3" id="KW-0963">Cytoplasm</keyword>
<keyword evidence="4" id="KW-0597">Phosphoprotein</keyword>
<dbReference type="Proteomes" id="UP001148018">
    <property type="component" value="Unassembled WGS sequence"/>
</dbReference>
<feature type="region of interest" description="Disordered" evidence="10">
    <location>
        <begin position="834"/>
        <end position="869"/>
    </location>
</feature>
<evidence type="ECO:0000313" key="13">
    <source>
        <dbReference type="Proteomes" id="UP001148018"/>
    </source>
</evidence>
<gene>
    <name evidence="12" type="ORF">NHX12_023011</name>
</gene>
<evidence type="ECO:0000256" key="4">
    <source>
        <dbReference type="ARBA" id="ARBA00022553"/>
    </source>
</evidence>
<feature type="region of interest" description="Disordered" evidence="10">
    <location>
        <begin position="389"/>
        <end position="505"/>
    </location>
</feature>
<keyword evidence="13" id="KW-1185">Reference proteome</keyword>
<dbReference type="OrthoDB" id="445995at2759"/>
<feature type="compositionally biased region" description="Low complexity" evidence="10">
    <location>
        <begin position="247"/>
        <end position="260"/>
    </location>
</feature>
<name>A0A9Q0ES53_9TELE</name>
<keyword evidence="5" id="KW-0009">Actin-binding</keyword>
<organism evidence="12 13">
    <name type="scientific">Muraenolepis orangiensis</name>
    <name type="common">Patagonian moray cod</name>
    <dbReference type="NCBI Taxonomy" id="630683"/>
    <lineage>
        <taxon>Eukaryota</taxon>
        <taxon>Metazoa</taxon>
        <taxon>Chordata</taxon>
        <taxon>Craniata</taxon>
        <taxon>Vertebrata</taxon>
        <taxon>Euteleostomi</taxon>
        <taxon>Actinopterygii</taxon>
        <taxon>Neopterygii</taxon>
        <taxon>Teleostei</taxon>
        <taxon>Neoteleostei</taxon>
        <taxon>Acanthomorphata</taxon>
        <taxon>Zeiogadaria</taxon>
        <taxon>Gadariae</taxon>
        <taxon>Gadiformes</taxon>
        <taxon>Muraenolepidoidei</taxon>
        <taxon>Muraenolepididae</taxon>
        <taxon>Muraenolepis</taxon>
    </lineage>
</organism>
<comment type="caution">
    <text evidence="12">The sequence shown here is derived from an EMBL/GenBank/DDBJ whole genome shotgun (WGS) entry which is preliminary data.</text>
</comment>
<dbReference type="EMBL" id="JANIIK010000038">
    <property type="protein sequence ID" value="KAJ3610921.1"/>
    <property type="molecule type" value="Genomic_DNA"/>
</dbReference>
<feature type="region of interest" description="Disordered" evidence="10">
    <location>
        <begin position="115"/>
        <end position="151"/>
    </location>
</feature>
<feature type="region of interest" description="Disordered" evidence="10">
    <location>
        <begin position="163"/>
        <end position="211"/>
    </location>
</feature>
<dbReference type="AlphaFoldDB" id="A0A9Q0ES53"/>
<evidence type="ECO:0000256" key="2">
    <source>
        <dbReference type="ARBA" id="ARBA00022481"/>
    </source>
</evidence>
<evidence type="ECO:0000256" key="8">
    <source>
        <dbReference type="ARBA" id="ARBA00057136"/>
    </source>
</evidence>
<dbReference type="SMART" id="SM00228">
    <property type="entry name" value="PDZ"/>
    <property type="match status" value="1"/>
</dbReference>
<dbReference type="GO" id="GO:0030018">
    <property type="term" value="C:Z disc"/>
    <property type="evidence" value="ECO:0007669"/>
    <property type="project" value="TreeGrafter"/>
</dbReference>
<dbReference type="InterPro" id="IPR036034">
    <property type="entry name" value="PDZ_sf"/>
</dbReference>
<sequence length="1229" mass="131013">MVAEEIVIALSGGGPWGFRLQGGREQQKPLQVAKVRKRSKACRAGLREGDELASINEQPCGALSHAQAMNLMDSSPGLLHILVKRAPVGFQSVVLLTRAPSPRIDKEYRAALRAMSPPDAQHPPVREIHLSRSSMTSGITSPPGSEAYYGETDSDADVMAYDRQRRQKHRSPNAATPGKPAGRSSPEGGETSEMSGYDSAPDARRLSDGCGGCGGGMGGEAGGGREPLPGVARREVIYQPPAPGMWSSQTSTETSSIISSADDQGPRDGGPEEDSGFLEPSSVPLVSIERAKEAMMLGSRNQLVPMVGPIDTPMDETLTTTYVEKAIQAKLNRGDTAQDKHVKEAKTKCRTIASLLTDAPNPHSKGVLMFKKRRQRSKKYTLTSFGSVDEDMCQDSQEEDGVFPGSESEFDEDGFSAAPDPTWDSDYLDMLEKRAAASSGSRGEAEGDAPSPGLSDTTGKGAQLFEQQRRRAAEHAKKTEAAQPQVPPQSQSQGQSQWQPHAEPPAQSVLLSPQMTQIVCEDAQSAMPPAPVAASCSLANSNISYTGVGTVSHIAMPPTAAEPAVSPLPDMTSSNVLNRTARPFAPGFITSRSATAPVIFRPSVSKKPQRPASAMPQSAMPTFCTSWEQANNVASVAMPPTQPIGPPPMFSAPFGQPIPSGPLPSTPMVFHNQVPPSLPYHVQVMQATQPMPSFPQAPYAFAPAFSPSMPVASMHQPVSYAPVTYSNAAPLLQAPVSAAPAPVSPLPPIQVPMVQTPPVQVSLAPVAPVSVVFQQDAVAPTPVPGYTGRTGILSDSRRRGGKPKPMFNVPEVKKNSPNPHLLSMVQNLDERPARYRYGQPPDVYSEGAEEDHSSDAAQGRMPPQVAPKPRVIHEGPQIPQAEGKGAQLFARRQSRMGMYVVDTPSETPYQQEVTSHASSHLQALSPNSNTSLWKYSPNIRAPPPIGYNPLLCPSVPVGPQRDKAKPGIQARSTGGMATQKEGIKAVDVMRRQPYQLNSAMFCYGGGNANLSAAPSYHAQQQQQAGYSNTLVGSSLTQPRQIPLKTARVYEIKRFSTPTPMSAPTLTPKVIVPRSATTLGERITYSDMISPPPKPLAPTHASFPSLAPTSAHQNDFTYSTAPAFVPAFAYAPVTMAKPAPAGFQAAGLPSLPHIAAAPIPHYVLNTHPMPYTPASYTSGLQYAKQFQSAPELSILASLPPLKPNPVQVPKPRFVATKVGVQPCVWRPGAF</sequence>
<keyword evidence="6" id="KW-0206">Cytoskeleton</keyword>
<dbReference type="GO" id="GO:0003779">
    <property type="term" value="F:actin binding"/>
    <property type="evidence" value="ECO:0007669"/>
    <property type="project" value="UniProtKB-KW"/>
</dbReference>
<dbReference type="SUPFAM" id="SSF50156">
    <property type="entry name" value="PDZ domain-like"/>
    <property type="match status" value="1"/>
</dbReference>
<dbReference type="PANTHER" id="PTHR24217:SF14">
    <property type="entry name" value="SYNAPTOPODIN 2-LIKE A"/>
    <property type="match status" value="1"/>
</dbReference>
<evidence type="ECO:0000256" key="5">
    <source>
        <dbReference type="ARBA" id="ARBA00023203"/>
    </source>
</evidence>